<evidence type="ECO:0000313" key="1">
    <source>
        <dbReference type="EMBL" id="ADE83463.1"/>
    </source>
</evidence>
<dbReference type="AlphaFoldDB" id="D5EW43"/>
<dbReference type="PANTHER" id="PTHR11803">
    <property type="entry name" value="2-IMINOBUTANOATE/2-IMINOPROPANOATE DEAMINASE RIDA"/>
    <property type="match status" value="1"/>
</dbReference>
<dbReference type="SUPFAM" id="SSF55298">
    <property type="entry name" value="YjgF-like"/>
    <property type="match status" value="1"/>
</dbReference>
<accession>D5EW43</accession>
<proteinExistence type="predicted"/>
<gene>
    <name evidence="1" type="ordered locus">PRU_0206</name>
</gene>
<dbReference type="InterPro" id="IPR006175">
    <property type="entry name" value="YjgF/YER057c/UK114"/>
</dbReference>
<dbReference type="KEGG" id="pru:PRU_0206"/>
<organism evidence="1 2">
    <name type="scientific">Xylanibacter ruminicola (strain ATCC 19189 / DSM 19721 / CIP 105475 / JCM 8958 / 23)</name>
    <name type="common">Prevotella ruminicola</name>
    <dbReference type="NCBI Taxonomy" id="264731"/>
    <lineage>
        <taxon>Bacteria</taxon>
        <taxon>Pseudomonadati</taxon>
        <taxon>Bacteroidota</taxon>
        <taxon>Bacteroidia</taxon>
        <taxon>Bacteroidales</taxon>
        <taxon>Prevotellaceae</taxon>
        <taxon>Xylanibacter</taxon>
    </lineage>
</organism>
<dbReference type="PANTHER" id="PTHR11803:SF39">
    <property type="entry name" value="2-IMINOBUTANOATE_2-IMINOPROPANOATE DEAMINASE"/>
    <property type="match status" value="1"/>
</dbReference>
<dbReference type="Pfam" id="PF01042">
    <property type="entry name" value="Ribonuc_L-PSP"/>
    <property type="match status" value="1"/>
</dbReference>
<evidence type="ECO:0000313" key="2">
    <source>
        <dbReference type="Proteomes" id="UP000000927"/>
    </source>
</evidence>
<name>D5EW43_XYLR2</name>
<dbReference type="Gene3D" id="3.30.1330.40">
    <property type="entry name" value="RutC-like"/>
    <property type="match status" value="1"/>
</dbReference>
<dbReference type="HOGENOM" id="CLU_062425_0_0_10"/>
<keyword evidence="2" id="KW-1185">Reference proteome</keyword>
<dbReference type="STRING" id="264731.PRU_0206"/>
<protein>
    <submittedName>
        <fullName evidence="1">Endoribonuclease L-PSP family protein</fullName>
    </submittedName>
</protein>
<dbReference type="Proteomes" id="UP000000927">
    <property type="component" value="Chromosome"/>
</dbReference>
<dbReference type="GO" id="GO:0005829">
    <property type="term" value="C:cytosol"/>
    <property type="evidence" value="ECO:0007669"/>
    <property type="project" value="TreeGrafter"/>
</dbReference>
<dbReference type="InterPro" id="IPR035959">
    <property type="entry name" value="RutC-like_sf"/>
</dbReference>
<dbReference type="GO" id="GO:0019239">
    <property type="term" value="F:deaminase activity"/>
    <property type="evidence" value="ECO:0007669"/>
    <property type="project" value="TreeGrafter"/>
</dbReference>
<sequence>MLHVSQLFFVPLCPKVSNYMNQKLSHIDFEQAGADVFCFDNGTQVREYHAIIRVQQACLPFAQQVEAVLNAYNSLLAQLPGAQAVFKRYFLSDAANQADAIVVNDVTDCAKSIIQQAPLDGTKVALWVWLMTDVQTSMTQSELYEVSHGQFRHLFNASAHNLAANSEYQMRLLFNEYIMQLAQERCTLADNCIRTWLFVNDIDLNYGGVVRARNQVFFTQGLTVNTHFIASTGIGGRQQDPNVLAQMDNYAIAGVRPEQVHYLYAPTHLNRTSDYGVSFERGTMVSYADRRHVFISGTASINNKGEVMYPNDIVKQTQRMWENVEALLVEADCNFDDVAHMIVYLRDVADYQLVRSLYAERFPGKPCVIVHAPVCRPGWLIEMECMAVKAVCLPNMPQF</sequence>
<dbReference type="eggNOG" id="COG0251">
    <property type="taxonomic scope" value="Bacteria"/>
</dbReference>
<dbReference type="EMBL" id="CP002006">
    <property type="protein sequence ID" value="ADE83463.1"/>
    <property type="molecule type" value="Genomic_DNA"/>
</dbReference>
<dbReference type="CDD" id="cd06153">
    <property type="entry name" value="YjgF_YER057c_UK114_like_5"/>
    <property type="match status" value="1"/>
</dbReference>
<reference evidence="1 2" key="1">
    <citation type="journal article" date="2010" name="Microb. Ecol.">
        <title>Comparative genome analysis of Prevotella ruminicola and Prevotella bryantii: insights into their environmental niche.</title>
        <authorList>
            <consortium name="North American Consortium for Rumen Bacteria"/>
            <person name="Purushe J."/>
            <person name="Fouts D.E."/>
            <person name="Morrison M."/>
            <person name="White B.A."/>
            <person name="Mackie R.I."/>
            <person name="Coutinho P.M."/>
            <person name="Henrissat B."/>
            <person name="Nelson K.E."/>
        </authorList>
    </citation>
    <scope>NUCLEOTIDE SEQUENCE [LARGE SCALE GENOMIC DNA]</scope>
    <source>
        <strain evidence="2">ATCC 19189 / JCM 8958 / 23</strain>
    </source>
</reference>